<dbReference type="OrthoDB" id="18190at2759"/>
<reference evidence="2" key="1">
    <citation type="submission" date="2017-01" db="EMBL/GenBank/DDBJ databases">
        <authorList>
            <person name="Wang Y."/>
            <person name="White M."/>
            <person name="Kvist S."/>
            <person name="Moncalvo J.-M."/>
        </authorList>
    </citation>
    <scope>NUCLEOTIDE SEQUENCE [LARGE SCALE GENOMIC DNA]</scope>
    <source>
        <strain evidence="2">ID-206-W2</strain>
    </source>
</reference>
<sequence length="127" mass="14165">MITISFPKSIITKSQLGDTEKMRLIDNSFVTVCDMVNDISVLVRKKAFEILGKYKNVDSKFLLQTFSKQVMSHLKRPKTHIPIPGGDFDGGVYSEEFHILDSGAAGAFVHGLEDEFQEVRNSSIGIN</sequence>
<comment type="caution">
    <text evidence="1">The sequence shown here is derived from an EMBL/GenBank/DDBJ whole genome shotgun (WGS) entry which is preliminary data.</text>
</comment>
<dbReference type="AlphaFoldDB" id="A0A1R1YQX8"/>
<dbReference type="Proteomes" id="UP000187429">
    <property type="component" value="Unassembled WGS sequence"/>
</dbReference>
<accession>A0A1R1YQX8</accession>
<name>A0A1R1YQX8_9FUNG</name>
<evidence type="ECO:0000313" key="2">
    <source>
        <dbReference type="Proteomes" id="UP000187429"/>
    </source>
</evidence>
<protein>
    <submittedName>
        <fullName evidence="1">Integrator complex subunit 4</fullName>
    </submittedName>
</protein>
<keyword evidence="2" id="KW-1185">Reference proteome</keyword>
<proteinExistence type="predicted"/>
<organism evidence="1 2">
    <name type="scientific">Smittium culicis</name>
    <dbReference type="NCBI Taxonomy" id="133412"/>
    <lineage>
        <taxon>Eukaryota</taxon>
        <taxon>Fungi</taxon>
        <taxon>Fungi incertae sedis</taxon>
        <taxon>Zoopagomycota</taxon>
        <taxon>Kickxellomycotina</taxon>
        <taxon>Harpellomycetes</taxon>
        <taxon>Harpellales</taxon>
        <taxon>Legeriomycetaceae</taxon>
        <taxon>Smittium</taxon>
    </lineage>
</organism>
<dbReference type="EMBL" id="LSSM01000323">
    <property type="protein sequence ID" value="OMJ29308.1"/>
    <property type="molecule type" value="Genomic_DNA"/>
</dbReference>
<gene>
    <name evidence="1" type="ORF">AYI69_g1199</name>
</gene>
<evidence type="ECO:0000313" key="1">
    <source>
        <dbReference type="EMBL" id="OMJ29308.1"/>
    </source>
</evidence>
<dbReference type="PANTHER" id="PTHR20938">
    <property type="entry name" value="INTEGRATOR COMPLEX SUBUNIT 4"/>
    <property type="match status" value="1"/>
</dbReference>
<dbReference type="PANTHER" id="PTHR20938:SF0">
    <property type="entry name" value="INTEGRATOR COMPLEX SUBUNIT 4"/>
    <property type="match status" value="1"/>
</dbReference>